<dbReference type="InterPro" id="IPR037522">
    <property type="entry name" value="HD_GYP_dom"/>
</dbReference>
<dbReference type="CDD" id="cd00077">
    <property type="entry name" value="HDc"/>
    <property type="match status" value="1"/>
</dbReference>
<name>A0ABQ5N5L3_9CLOT</name>
<keyword evidence="1" id="KW-0812">Transmembrane</keyword>
<dbReference type="Proteomes" id="UP001208567">
    <property type="component" value="Unassembled WGS sequence"/>
</dbReference>
<dbReference type="SMART" id="SM00471">
    <property type="entry name" value="HDc"/>
    <property type="match status" value="1"/>
</dbReference>
<sequence length="424" mass="48408">MKNLPFKLKIYLILVYIFSVLSICLFIKTNYVELNITSMGNILFFSALMAITETFTVPFKKVSYSTSFAIQLAAYMLFGPASTILIIIIGFSFRVLKVNDKYKHIFNTPFYGTVFNYCALILPIIWGNYFYIISRGTFNLDKISSNIVQIMLFSVIVFSLNTLIISKLSSLATNKKIFYCIISNFKLLLINTIAMIPFGIILAFAFYKYTYLGVLLILAPILLVRYTLSLYVDSKTKFVQTVDALMRAMEARDKYTEGHSQRVAELASKIAKELGYSEWKIEQLNIASLLHDVGKIGIDDNILNKPGKLTDEEYETIKKHPEIGYNILKDINGLENIISIARHHHERYDGKGYPDGKNAEELSFDVFIIQLADAVDAMATDRPYRKALSENEILEELKRHSGTQFHPKVVEAYLRIAEKQKKAE</sequence>
<dbReference type="EMBL" id="BRXR01000001">
    <property type="protein sequence ID" value="GLC30524.1"/>
    <property type="molecule type" value="Genomic_DNA"/>
</dbReference>
<comment type="caution">
    <text evidence="3">The sequence shown here is derived from an EMBL/GenBank/DDBJ whole genome shotgun (WGS) entry which is preliminary data.</text>
</comment>
<evidence type="ECO:0000256" key="1">
    <source>
        <dbReference type="SAM" id="Phobius"/>
    </source>
</evidence>
<keyword evidence="1" id="KW-0472">Membrane</keyword>
<feature type="transmembrane region" description="Helical" evidence="1">
    <location>
        <begin position="6"/>
        <end position="27"/>
    </location>
</feature>
<dbReference type="PROSITE" id="PS51832">
    <property type="entry name" value="HD_GYP"/>
    <property type="match status" value="1"/>
</dbReference>
<feature type="domain" description="HD-GYP" evidence="2">
    <location>
        <begin position="234"/>
        <end position="424"/>
    </location>
</feature>
<dbReference type="Pfam" id="PF13487">
    <property type="entry name" value="HD_5"/>
    <property type="match status" value="1"/>
</dbReference>
<feature type="transmembrane region" description="Helical" evidence="1">
    <location>
        <begin position="34"/>
        <end position="52"/>
    </location>
</feature>
<reference evidence="3 4" key="1">
    <citation type="journal article" date="2024" name="Int. J. Syst. Evol. Microbiol.">
        <title>Clostridium omnivorum sp. nov., isolated from anoxic soil under the treatment of reductive soil disinfestation.</title>
        <authorList>
            <person name="Ueki A."/>
            <person name="Tonouchi A."/>
            <person name="Kaku N."/>
            <person name="Honma S."/>
            <person name="Ueki K."/>
        </authorList>
    </citation>
    <scope>NUCLEOTIDE SEQUENCE [LARGE SCALE GENOMIC DNA]</scope>
    <source>
        <strain evidence="3 4">E14</strain>
    </source>
</reference>
<feature type="transmembrane region" description="Helical" evidence="1">
    <location>
        <begin position="114"/>
        <end position="134"/>
    </location>
</feature>
<accession>A0ABQ5N5L3</accession>
<dbReference type="PANTHER" id="PTHR43155">
    <property type="entry name" value="CYCLIC DI-GMP PHOSPHODIESTERASE PA4108-RELATED"/>
    <property type="match status" value="1"/>
</dbReference>
<feature type="transmembrane region" description="Helical" evidence="1">
    <location>
        <begin position="209"/>
        <end position="228"/>
    </location>
</feature>
<keyword evidence="1" id="KW-1133">Transmembrane helix</keyword>
<feature type="transmembrane region" description="Helical" evidence="1">
    <location>
        <begin position="72"/>
        <end position="93"/>
    </location>
</feature>
<feature type="transmembrane region" description="Helical" evidence="1">
    <location>
        <begin position="146"/>
        <end position="165"/>
    </location>
</feature>
<dbReference type="NCBIfam" id="TIGR00277">
    <property type="entry name" value="HDIG"/>
    <property type="match status" value="1"/>
</dbReference>
<dbReference type="PANTHER" id="PTHR43155:SF2">
    <property type="entry name" value="CYCLIC DI-GMP PHOSPHODIESTERASE PA4108"/>
    <property type="match status" value="1"/>
</dbReference>
<evidence type="ECO:0000259" key="2">
    <source>
        <dbReference type="PROSITE" id="PS51832"/>
    </source>
</evidence>
<dbReference type="InterPro" id="IPR003607">
    <property type="entry name" value="HD/PDEase_dom"/>
</dbReference>
<dbReference type="SUPFAM" id="SSF109604">
    <property type="entry name" value="HD-domain/PDEase-like"/>
    <property type="match status" value="1"/>
</dbReference>
<keyword evidence="4" id="KW-1185">Reference proteome</keyword>
<organism evidence="3 4">
    <name type="scientific">Clostridium omnivorum</name>
    <dbReference type="NCBI Taxonomy" id="1604902"/>
    <lineage>
        <taxon>Bacteria</taxon>
        <taxon>Bacillati</taxon>
        <taxon>Bacillota</taxon>
        <taxon>Clostridia</taxon>
        <taxon>Eubacteriales</taxon>
        <taxon>Clostridiaceae</taxon>
        <taxon>Clostridium</taxon>
    </lineage>
</organism>
<protein>
    <recommendedName>
        <fullName evidence="2">HD-GYP domain-containing protein</fullName>
    </recommendedName>
</protein>
<dbReference type="InterPro" id="IPR006675">
    <property type="entry name" value="HDIG_dom"/>
</dbReference>
<evidence type="ECO:0000313" key="3">
    <source>
        <dbReference type="EMBL" id="GLC30524.1"/>
    </source>
</evidence>
<dbReference type="RefSeq" id="WP_264849790.1">
    <property type="nucleotide sequence ID" value="NZ_BRXR01000001.1"/>
</dbReference>
<proteinExistence type="predicted"/>
<evidence type="ECO:0000313" key="4">
    <source>
        <dbReference type="Proteomes" id="UP001208567"/>
    </source>
</evidence>
<dbReference type="Gene3D" id="1.10.3210.10">
    <property type="entry name" value="Hypothetical protein af1432"/>
    <property type="match status" value="1"/>
</dbReference>
<feature type="transmembrane region" description="Helical" evidence="1">
    <location>
        <begin position="177"/>
        <end position="203"/>
    </location>
</feature>
<gene>
    <name evidence="3" type="ORF">bsdE14_19340</name>
</gene>